<name>A0A812UJS6_9DINO</name>
<accession>A0A812UJS6</accession>
<protein>
    <submittedName>
        <fullName evidence="1">Uncharacterized protein</fullName>
    </submittedName>
</protein>
<organism evidence="1 2">
    <name type="scientific">Symbiodinium necroappetens</name>
    <dbReference type="NCBI Taxonomy" id="1628268"/>
    <lineage>
        <taxon>Eukaryota</taxon>
        <taxon>Sar</taxon>
        <taxon>Alveolata</taxon>
        <taxon>Dinophyceae</taxon>
        <taxon>Suessiales</taxon>
        <taxon>Symbiodiniaceae</taxon>
        <taxon>Symbiodinium</taxon>
    </lineage>
</organism>
<gene>
    <name evidence="1" type="ORF">SNEC2469_LOCUS16899</name>
</gene>
<dbReference type="AlphaFoldDB" id="A0A812UJS6"/>
<feature type="non-terminal residue" evidence="1">
    <location>
        <position position="1211"/>
    </location>
</feature>
<proteinExistence type="predicted"/>
<dbReference type="EMBL" id="CAJNJA010027660">
    <property type="protein sequence ID" value="CAE7581880.1"/>
    <property type="molecule type" value="Genomic_DNA"/>
</dbReference>
<evidence type="ECO:0000313" key="1">
    <source>
        <dbReference type="EMBL" id="CAE7581880.1"/>
    </source>
</evidence>
<sequence length="1211" mass="131797">ESKETMEVVSNAVNDELISSLDYKMRTSNASYVVPRNDVMYYPSSLSSFTPTTSRVARIPLTSGTDFLDPDSIKVAFRVQNNDATLALQPALVDPGCFVKRVQLFANGQRVEDVQEYGRCMQLYSCLKPKEWWDNRGVEGFKQGNDAFTRPESIAATRYWDVLMAPSLLGLFKAGKMLPPELNLVLEIEFAPPAEAVRPGDAGSEDYEIQNVRVLASQVTLDSALVESFRRVLLSGRSLVFSFPAMHTQVSSIPDAATSHNVTVARAFTKLLGAFVMFYNSASVEGPVRDLRNPSQTVGVEGVMESQMQLGSLQYPHNPMSSTAEHFHFLSILAHTYDSSIKNMRITTDTYRFREFIAAFPTERVPGMPLSGISTRSGDLARFSFKNLAADAVDRVYLYLLSYQAETDIMSLFESSITGNILNDGQTTETSGITAGQLATVLTAYTPLTDTAANTASIGTNSAAVAALQTQVAGLPAPPDLAPYALAADLAAAEGSVAANQSSITALNTSLTTGLAGKALDALQLDVNGKSTPASVDLKLANHPTTAAMNSAIASADNAVLASVAATYGLKTVTDQLAVDVAARQTAADVDQKIATALLPYTDTAGLNAAVALRTTPADVDQKIATALLTYVQQVALDAALDHFLVGLQLIQKFGGLNVLLVPMQMRIVRSWGPSLLAQEPPPTTVEADMSFVLTTLDRWSLSWRQAMGMLNGPGGVSRFRHTSHKVLDCIRLSAHLTGGSSSLVDVVAQSLASVLPEFLREAFIKNVTKPSSNRRLLPSASLIRRYELAFDVALMLLSRKRASSVSSCIRVGWSDSSPLAGYDWIWSQYHEVDKSHLLATFRAISSLQQGVASFVEEQRQLHQDLLDGDEPEKIRWPTSPLPEWVPWLQTLRSNIHEHINPPAAMGSGHRSLSDKAACEVFKWHLQHPITSDLFQHGASYVAHCSDMGVELSLPDFHVSGSVEALLPDWLHRFIPPDIDVDDSNQAVPCAPLDVEDNIDGDFLEDDDVEPGGPAEAVAAPAHQRAGPRAAESFLMPCAFTIGGLQHVVNNLCADVHQGMGNWAPFYSDLKAVEALLRVDERRQRFIWTCLQGTPLEGQSHRFQRFKGSLYESHWHEVLGFLKQLTGLLPTLARAWDSQKYIRGVNLDGQARPAQAQAENVQNQRQGLSVFDPAKVTEAVQSPLFHSYAAMALKLEEANLKVSSKISVRCG</sequence>
<evidence type="ECO:0000313" key="2">
    <source>
        <dbReference type="Proteomes" id="UP000601435"/>
    </source>
</evidence>
<keyword evidence="2" id="KW-1185">Reference proteome</keyword>
<feature type="non-terminal residue" evidence="1">
    <location>
        <position position="1"/>
    </location>
</feature>
<reference evidence="1" key="1">
    <citation type="submission" date="2021-02" db="EMBL/GenBank/DDBJ databases">
        <authorList>
            <person name="Dougan E. K."/>
            <person name="Rhodes N."/>
            <person name="Thang M."/>
            <person name="Chan C."/>
        </authorList>
    </citation>
    <scope>NUCLEOTIDE SEQUENCE</scope>
</reference>
<comment type="caution">
    <text evidence="1">The sequence shown here is derived from an EMBL/GenBank/DDBJ whole genome shotgun (WGS) entry which is preliminary data.</text>
</comment>
<dbReference type="OrthoDB" id="421073at2759"/>
<dbReference type="Proteomes" id="UP000601435">
    <property type="component" value="Unassembled WGS sequence"/>
</dbReference>